<dbReference type="InterPro" id="IPR036034">
    <property type="entry name" value="PDZ_sf"/>
</dbReference>
<accession>A0A075GA23</accession>
<keyword evidence="3 5" id="KW-1133">Transmembrane helix</keyword>
<dbReference type="AlphaFoldDB" id="A0A075GA23"/>
<dbReference type="PANTHER" id="PTHR13325:SF3">
    <property type="entry name" value="MEMBRANE-BOUND TRANSCRIPTION FACTOR SITE-2 PROTEASE"/>
    <property type="match status" value="1"/>
</dbReference>
<sequence length="514" mass="56468">MLCISLNEQVQRGQSRATPVQTEEGTSRSRELIFIVIASIIAIQIHWSVLGIVVWYILLKRLEAQGILDKWDATRVLGVILMVRTNRGQKVLDAISKPRKAWRVFGEIGLWTCRFISAFVLIFFVLAFIGTIMNPTEIESASPSEIILIPGVSPTIPLVWGLIGLIIALVIHEYGHGILTRAHGMRVRSFGLLILGLIPIGAFAEPEGREILRAPRRERQRVFAAGPAINIYGGFIFFIAMALVANTLGPAINGVHAEGIIDQQPASEAGLQPWEVITHANGSEITDRDDFTSFLDSHQAGDNITLTVLTIADSQGERQQRDINLTLADQYQYQLDLGTDPQILAAYGIEEGDAFLGVMGLASNDAGANSLAGPLSSSASKDPIPLVVGLAVQPFSLIFNPIDNKGEIMHEQELQLLDSNTFLGLEGTMILLHLLFWITWMNVLLGFANLIPILPFDGGHLLRDRLHDYFAFFAKFSSNTHPISVRNAAHKVSSMSSLILMGMLILIIFIPMII</sequence>
<reference evidence="7" key="1">
    <citation type="journal article" date="2014" name="Genome Biol. Evol.">
        <title>Pangenome evidence for extensive interdomain horizontal transfer affecting lineage core and shell genes in uncultured planktonic thaumarchaeota and euryarchaeota.</title>
        <authorList>
            <person name="Deschamps P."/>
            <person name="Zivanovic Y."/>
            <person name="Moreira D."/>
            <person name="Rodriguez-Valera F."/>
            <person name="Lopez-Garcia P."/>
        </authorList>
    </citation>
    <scope>NUCLEOTIDE SEQUENCE</scope>
</reference>
<feature type="transmembrane region" description="Helical" evidence="5">
    <location>
        <begin position="430"/>
        <end position="454"/>
    </location>
</feature>
<protein>
    <submittedName>
        <fullName evidence="7">Peptidase M50</fullName>
    </submittedName>
</protein>
<proteinExistence type="predicted"/>
<dbReference type="GO" id="GO:0016020">
    <property type="term" value="C:membrane"/>
    <property type="evidence" value="ECO:0007669"/>
    <property type="project" value="InterPro"/>
</dbReference>
<dbReference type="EMBL" id="KF900593">
    <property type="protein sequence ID" value="AIF00494.1"/>
    <property type="molecule type" value="Genomic_DNA"/>
</dbReference>
<evidence type="ECO:0000256" key="2">
    <source>
        <dbReference type="ARBA" id="ARBA00022692"/>
    </source>
</evidence>
<evidence type="ECO:0000313" key="7">
    <source>
        <dbReference type="EMBL" id="AIF00494.1"/>
    </source>
</evidence>
<feature type="transmembrane region" description="Helical" evidence="5">
    <location>
        <begin position="495"/>
        <end position="513"/>
    </location>
</feature>
<dbReference type="GO" id="GO:0004222">
    <property type="term" value="F:metalloendopeptidase activity"/>
    <property type="evidence" value="ECO:0007669"/>
    <property type="project" value="InterPro"/>
</dbReference>
<feature type="transmembrane region" description="Helical" evidence="5">
    <location>
        <begin position="32"/>
        <end position="58"/>
    </location>
</feature>
<dbReference type="InterPro" id="IPR008915">
    <property type="entry name" value="Peptidase_M50"/>
</dbReference>
<feature type="transmembrane region" description="Helical" evidence="5">
    <location>
        <begin position="108"/>
        <end position="132"/>
    </location>
</feature>
<feature type="transmembrane region" description="Helical" evidence="5">
    <location>
        <begin position="152"/>
        <end position="175"/>
    </location>
</feature>
<dbReference type="Pfam" id="PF02163">
    <property type="entry name" value="Peptidase_M50"/>
    <property type="match status" value="1"/>
</dbReference>
<comment type="subcellular location">
    <subcellularLocation>
        <location evidence="1">Endomembrane system</location>
        <topology evidence="1">Multi-pass membrane protein</topology>
    </subcellularLocation>
</comment>
<organism evidence="7">
    <name type="scientific">uncultured marine group II/III euryarchaeote KM3_134_C10</name>
    <dbReference type="NCBI Taxonomy" id="1457865"/>
    <lineage>
        <taxon>Archaea</taxon>
        <taxon>Methanobacteriati</taxon>
        <taxon>Methanobacteriota</taxon>
        <taxon>environmental samples</taxon>
    </lineage>
</organism>
<evidence type="ECO:0000259" key="6">
    <source>
        <dbReference type="Pfam" id="PF02163"/>
    </source>
</evidence>
<dbReference type="InterPro" id="IPR001193">
    <property type="entry name" value="MBTPS2"/>
</dbReference>
<dbReference type="GO" id="GO:0012505">
    <property type="term" value="C:endomembrane system"/>
    <property type="evidence" value="ECO:0007669"/>
    <property type="project" value="UniProtKB-SubCell"/>
</dbReference>
<evidence type="ECO:0000256" key="4">
    <source>
        <dbReference type="ARBA" id="ARBA00023136"/>
    </source>
</evidence>
<evidence type="ECO:0000256" key="3">
    <source>
        <dbReference type="ARBA" id="ARBA00022989"/>
    </source>
</evidence>
<keyword evidence="2 5" id="KW-0812">Transmembrane</keyword>
<evidence type="ECO:0000256" key="1">
    <source>
        <dbReference type="ARBA" id="ARBA00004127"/>
    </source>
</evidence>
<dbReference type="CDD" id="cd05709">
    <property type="entry name" value="S2P-M50"/>
    <property type="match status" value="1"/>
</dbReference>
<dbReference type="GO" id="GO:0031293">
    <property type="term" value="P:membrane protein intracellular domain proteolysis"/>
    <property type="evidence" value="ECO:0007669"/>
    <property type="project" value="TreeGrafter"/>
</dbReference>
<name>A0A075GA23_9EURY</name>
<feature type="transmembrane region" description="Helical" evidence="5">
    <location>
        <begin position="224"/>
        <end position="245"/>
    </location>
</feature>
<feature type="domain" description="Peptidase M50" evidence="6">
    <location>
        <begin position="161"/>
        <end position="467"/>
    </location>
</feature>
<dbReference type="GO" id="GO:0005737">
    <property type="term" value="C:cytoplasm"/>
    <property type="evidence" value="ECO:0007669"/>
    <property type="project" value="TreeGrafter"/>
</dbReference>
<dbReference type="SUPFAM" id="SSF50156">
    <property type="entry name" value="PDZ domain-like"/>
    <property type="match status" value="1"/>
</dbReference>
<dbReference type="PANTHER" id="PTHR13325">
    <property type="entry name" value="PROTEASE M50 MEMBRANE-BOUND TRANSCRIPTION FACTOR SITE 2 PROTEASE"/>
    <property type="match status" value="1"/>
</dbReference>
<dbReference type="Gene3D" id="2.30.42.10">
    <property type="match status" value="1"/>
</dbReference>
<evidence type="ECO:0000256" key="5">
    <source>
        <dbReference type="SAM" id="Phobius"/>
    </source>
</evidence>
<keyword evidence="4 5" id="KW-0472">Membrane</keyword>
<dbReference type="PRINTS" id="PR01000">
    <property type="entry name" value="SREBPS2PTASE"/>
</dbReference>